<feature type="transmembrane region" description="Helical" evidence="6">
    <location>
        <begin position="101"/>
        <end position="118"/>
    </location>
</feature>
<feature type="transmembrane region" description="Helical" evidence="6">
    <location>
        <begin position="238"/>
        <end position="259"/>
    </location>
</feature>
<feature type="transmembrane region" description="Helical" evidence="6">
    <location>
        <begin position="271"/>
        <end position="292"/>
    </location>
</feature>
<feature type="transmembrane region" description="Helical" evidence="6">
    <location>
        <begin position="6"/>
        <end position="33"/>
    </location>
</feature>
<evidence type="ECO:0000256" key="6">
    <source>
        <dbReference type="SAM" id="Phobius"/>
    </source>
</evidence>
<organism evidence="7 8">
    <name type="scientific">Calidifontibacillus erzurumensis</name>
    <dbReference type="NCBI Taxonomy" id="2741433"/>
    <lineage>
        <taxon>Bacteria</taxon>
        <taxon>Bacillati</taxon>
        <taxon>Bacillota</taxon>
        <taxon>Bacilli</taxon>
        <taxon>Bacillales</taxon>
        <taxon>Bacillaceae</taxon>
        <taxon>Calidifontibacillus/Schinkia group</taxon>
        <taxon>Calidifontibacillus</taxon>
    </lineage>
</organism>
<evidence type="ECO:0000256" key="3">
    <source>
        <dbReference type="ARBA" id="ARBA00022692"/>
    </source>
</evidence>
<dbReference type="InterPro" id="IPR043428">
    <property type="entry name" value="LivM-like"/>
</dbReference>
<protein>
    <submittedName>
        <fullName evidence="7">Branched-chain amino acid ABC transporter permease</fullName>
    </submittedName>
</protein>
<keyword evidence="4 6" id="KW-1133">Transmembrane helix</keyword>
<dbReference type="InterPro" id="IPR001851">
    <property type="entry name" value="ABC_transp_permease"/>
</dbReference>
<comment type="caution">
    <text evidence="7">The sequence shown here is derived from an EMBL/GenBank/DDBJ whole genome shotgun (WGS) entry which is preliminary data.</text>
</comment>
<name>A0A8J8KA81_9BACI</name>
<evidence type="ECO:0000313" key="8">
    <source>
        <dbReference type="Proteomes" id="UP000625804"/>
    </source>
</evidence>
<feature type="transmembrane region" description="Helical" evidence="6">
    <location>
        <begin position="40"/>
        <end position="61"/>
    </location>
</feature>
<evidence type="ECO:0000256" key="5">
    <source>
        <dbReference type="ARBA" id="ARBA00023136"/>
    </source>
</evidence>
<keyword evidence="8" id="KW-1185">Reference proteome</keyword>
<feature type="transmembrane region" description="Helical" evidence="6">
    <location>
        <begin position="73"/>
        <end position="94"/>
    </location>
</feature>
<evidence type="ECO:0000256" key="4">
    <source>
        <dbReference type="ARBA" id="ARBA00022989"/>
    </source>
</evidence>
<comment type="subcellular location">
    <subcellularLocation>
        <location evidence="1">Cell membrane</location>
        <topology evidence="1">Multi-pass membrane protein</topology>
    </subcellularLocation>
</comment>
<keyword evidence="3 6" id="KW-0812">Transmembrane</keyword>
<dbReference type="Pfam" id="PF02653">
    <property type="entry name" value="BPD_transp_2"/>
    <property type="match status" value="1"/>
</dbReference>
<dbReference type="Proteomes" id="UP000625804">
    <property type="component" value="Unassembled WGS sequence"/>
</dbReference>
<feature type="transmembrane region" description="Helical" evidence="6">
    <location>
        <begin position="196"/>
        <end position="218"/>
    </location>
</feature>
<evidence type="ECO:0000313" key="7">
    <source>
        <dbReference type="EMBL" id="NSL50529.1"/>
    </source>
</evidence>
<evidence type="ECO:0000256" key="1">
    <source>
        <dbReference type="ARBA" id="ARBA00004651"/>
    </source>
</evidence>
<dbReference type="GO" id="GO:0015658">
    <property type="term" value="F:branched-chain amino acid transmembrane transporter activity"/>
    <property type="evidence" value="ECO:0007669"/>
    <property type="project" value="InterPro"/>
</dbReference>
<reference evidence="7" key="1">
    <citation type="submission" date="2020-06" db="EMBL/GenBank/DDBJ databases">
        <title>A novel thermopfilic bacterium from Erzurum, Turkey.</title>
        <authorList>
            <person name="Adiguzel A."/>
            <person name="Ay H."/>
            <person name="Baltaci M.O."/>
        </authorList>
    </citation>
    <scope>NUCLEOTIDE SEQUENCE</scope>
    <source>
        <strain evidence="7">P2</strain>
    </source>
</reference>
<dbReference type="EMBL" id="JABTTE010000002">
    <property type="protein sequence ID" value="NSL50529.1"/>
    <property type="molecule type" value="Genomic_DNA"/>
</dbReference>
<sequence length="328" mass="35996">MQICFIIFLCFVPFLFSNFYVSVITEILILGIFALSLNILLGYTGLVSLGHAAFFGVGAYMAGLAAKHISNHLFVTLLVALVASVFVAFVIGYFCTRVSGFYFLMLTLAFSQLIYSAFHQWRFAGASNGLTGIPKPALTPTIVFSHSISLYFLILTIFLIVVYSVRIFIQSPTGHVLIGIRENETRMKAMGYNTRFYSLLSFVLAGGLGGLAGCLYSYFNGFVSPNELYWTMSGQVLIMVLVGGAGTIIGPVLGAAFIVFLETIISSYTELWMLIIGIVFILFVVFAPKGIVGLANQFLAKFFAKKINEESIDRVPVNIENQEKAANQ</sequence>
<proteinExistence type="predicted"/>
<evidence type="ECO:0000256" key="2">
    <source>
        <dbReference type="ARBA" id="ARBA00022475"/>
    </source>
</evidence>
<keyword evidence="2" id="KW-1003">Cell membrane</keyword>
<dbReference type="PANTHER" id="PTHR30482:SF17">
    <property type="entry name" value="ABC TRANSPORTER ATP-BINDING PROTEIN"/>
    <property type="match status" value="1"/>
</dbReference>
<dbReference type="AlphaFoldDB" id="A0A8J8KA81"/>
<keyword evidence="5 6" id="KW-0472">Membrane</keyword>
<gene>
    <name evidence="7" type="ORF">HR057_01985</name>
</gene>
<dbReference type="PANTHER" id="PTHR30482">
    <property type="entry name" value="HIGH-AFFINITY BRANCHED-CHAIN AMINO ACID TRANSPORT SYSTEM PERMEASE"/>
    <property type="match status" value="1"/>
</dbReference>
<accession>A0A8J8KA81</accession>
<dbReference type="GO" id="GO:0005886">
    <property type="term" value="C:plasma membrane"/>
    <property type="evidence" value="ECO:0007669"/>
    <property type="project" value="UniProtKB-SubCell"/>
</dbReference>
<dbReference type="CDD" id="cd06581">
    <property type="entry name" value="TM_PBP1_LivM_like"/>
    <property type="match status" value="1"/>
</dbReference>
<feature type="transmembrane region" description="Helical" evidence="6">
    <location>
        <begin position="148"/>
        <end position="169"/>
    </location>
</feature>